<keyword evidence="1" id="KW-0378">Hydrolase</keyword>
<organism evidence="1 2">
    <name type="scientific">Flavobacterium stagni</name>
    <dbReference type="NCBI Taxonomy" id="2506421"/>
    <lineage>
        <taxon>Bacteria</taxon>
        <taxon>Pseudomonadati</taxon>
        <taxon>Bacteroidota</taxon>
        <taxon>Flavobacteriia</taxon>
        <taxon>Flavobacteriales</taxon>
        <taxon>Flavobacteriaceae</taxon>
        <taxon>Flavobacterium</taxon>
    </lineage>
</organism>
<dbReference type="RefSeq" id="WP_129461688.1">
    <property type="nucleotide sequence ID" value="NZ_SBKN01000005.1"/>
</dbReference>
<dbReference type="Gene3D" id="2.40.160.20">
    <property type="match status" value="1"/>
</dbReference>
<evidence type="ECO:0000313" key="2">
    <source>
        <dbReference type="Proteomes" id="UP000289857"/>
    </source>
</evidence>
<protein>
    <submittedName>
        <fullName evidence="1">Acyloxyacyl hydrolase</fullName>
    </submittedName>
</protein>
<accession>A0A4Q1K9L0</accession>
<reference evidence="2" key="1">
    <citation type="submission" date="2019-01" db="EMBL/GenBank/DDBJ databases">
        <title>Cytophagaceae bacterium strain CAR-16.</title>
        <authorList>
            <person name="Chen W.-M."/>
        </authorList>
    </citation>
    <scope>NUCLEOTIDE SEQUENCE [LARGE SCALE GENOMIC DNA]</scope>
    <source>
        <strain evidence="2">WWJ-16</strain>
    </source>
</reference>
<name>A0A4Q1K9L0_9FLAO</name>
<dbReference type="AlphaFoldDB" id="A0A4Q1K9L0"/>
<evidence type="ECO:0000313" key="1">
    <source>
        <dbReference type="EMBL" id="RXR22230.1"/>
    </source>
</evidence>
<keyword evidence="2" id="KW-1185">Reference proteome</keyword>
<dbReference type="Pfam" id="PF09411">
    <property type="entry name" value="PagL"/>
    <property type="match status" value="1"/>
</dbReference>
<proteinExistence type="predicted"/>
<dbReference type="EMBL" id="SBKN01000005">
    <property type="protein sequence ID" value="RXR22230.1"/>
    <property type="molecule type" value="Genomic_DNA"/>
</dbReference>
<dbReference type="Proteomes" id="UP000289857">
    <property type="component" value="Unassembled WGS sequence"/>
</dbReference>
<sequence>MRKSIVLVFFTVQALFAQKNANTPSFEVRFFRGNVLPHTPDLYHLQGHPEGIQFHYNLQTHGAQEWHAAYNYPSYGVYLLYQDFNNRFLGHSWATGTYFRFNFLKRHLQVQTAAGVAYMNQPYDKVTNSKNKAFGSTLLANINIGLEYHQPLFHNQMDVSAGLLFTHYSNGRSKSPNSGINTYGLTIGVAYNLQKPVSNSPDTTKVKTNYREKLHYNFVFRTGFNESSVINSGRHPLYHLGAYIDKRLNRKSGVQLGADLFLTQSFKDFIKYKSAAYPEDHIDPNTDYKRAGIFAGYELYINRLSLEAQVGYYFYDPLHNEIPVYDRIGLKYYWTPKVFSALSLKTHMFLAEAIEFGLGIRL</sequence>
<dbReference type="GO" id="GO:0016787">
    <property type="term" value="F:hydrolase activity"/>
    <property type="evidence" value="ECO:0007669"/>
    <property type="project" value="UniProtKB-KW"/>
</dbReference>
<dbReference type="OrthoDB" id="627554at2"/>
<gene>
    <name evidence="1" type="ORF">EQG61_09535</name>
</gene>
<dbReference type="InterPro" id="IPR018550">
    <property type="entry name" value="Lipid-A_deacylase-rel"/>
</dbReference>
<comment type="caution">
    <text evidence="1">The sequence shown here is derived from an EMBL/GenBank/DDBJ whole genome shotgun (WGS) entry which is preliminary data.</text>
</comment>